<keyword evidence="3" id="KW-1185">Reference proteome</keyword>
<accession>A0A849I6H3</accession>
<feature type="transmembrane region" description="Helical" evidence="1">
    <location>
        <begin position="71"/>
        <end position="94"/>
    </location>
</feature>
<sequence>MPSLQFAVLAALGLGAGASIIVQQALVANLRSALDSALWAVFVSYLGGLLTMALLLAATRQPLPNAAQIGASSWLSWAGGVFGVVYIAIAVAILPRLGAATTLALILTGQMLASVVIDHFGLFGVPRHPADLTRVGGIILLGAGVALVSR</sequence>
<feature type="transmembrane region" description="Helical" evidence="1">
    <location>
        <begin position="37"/>
        <end position="59"/>
    </location>
</feature>
<evidence type="ECO:0000313" key="3">
    <source>
        <dbReference type="Proteomes" id="UP000564885"/>
    </source>
</evidence>
<dbReference type="PANTHER" id="PTHR34821:SF2">
    <property type="entry name" value="INNER MEMBRANE PROTEIN YDCZ"/>
    <property type="match status" value="1"/>
</dbReference>
<protein>
    <submittedName>
        <fullName evidence="2">DMT family transporter</fullName>
    </submittedName>
</protein>
<dbReference type="RefSeq" id="WP_171217121.1">
    <property type="nucleotide sequence ID" value="NZ_JABEPP010000001.1"/>
</dbReference>
<feature type="transmembrane region" description="Helical" evidence="1">
    <location>
        <begin position="100"/>
        <end position="120"/>
    </location>
</feature>
<evidence type="ECO:0000256" key="1">
    <source>
        <dbReference type="SAM" id="Phobius"/>
    </source>
</evidence>
<proteinExistence type="predicted"/>
<feature type="transmembrane region" description="Helical" evidence="1">
    <location>
        <begin position="132"/>
        <end position="149"/>
    </location>
</feature>
<organism evidence="2 3">
    <name type="scientific">Enterovirga aerilata</name>
    <dbReference type="NCBI Taxonomy" id="2730920"/>
    <lineage>
        <taxon>Bacteria</taxon>
        <taxon>Pseudomonadati</taxon>
        <taxon>Pseudomonadota</taxon>
        <taxon>Alphaproteobacteria</taxon>
        <taxon>Hyphomicrobiales</taxon>
        <taxon>Methylobacteriaceae</taxon>
        <taxon>Enterovirga</taxon>
    </lineage>
</organism>
<gene>
    <name evidence="2" type="ORF">HJG44_04660</name>
</gene>
<evidence type="ECO:0000313" key="2">
    <source>
        <dbReference type="EMBL" id="NNM71690.1"/>
    </source>
</evidence>
<dbReference type="PANTHER" id="PTHR34821">
    <property type="entry name" value="INNER MEMBRANE PROTEIN YDCZ"/>
    <property type="match status" value="1"/>
</dbReference>
<keyword evidence="1" id="KW-0472">Membrane</keyword>
<reference evidence="2 3" key="1">
    <citation type="submission" date="2020-04" db="EMBL/GenBank/DDBJ databases">
        <title>Enterovirga sp. isolate from soil.</title>
        <authorList>
            <person name="Chea S."/>
            <person name="Kim D.-U."/>
        </authorList>
    </citation>
    <scope>NUCLEOTIDE SEQUENCE [LARGE SCALE GENOMIC DNA]</scope>
    <source>
        <strain evidence="2 3">DB1703</strain>
    </source>
</reference>
<dbReference type="InterPro" id="IPR006750">
    <property type="entry name" value="YdcZ"/>
</dbReference>
<dbReference type="Pfam" id="PF04657">
    <property type="entry name" value="DMT_YdcZ"/>
    <property type="match status" value="1"/>
</dbReference>
<dbReference type="Proteomes" id="UP000564885">
    <property type="component" value="Unassembled WGS sequence"/>
</dbReference>
<name>A0A849I6H3_9HYPH</name>
<dbReference type="GO" id="GO:0005886">
    <property type="term" value="C:plasma membrane"/>
    <property type="evidence" value="ECO:0007669"/>
    <property type="project" value="TreeGrafter"/>
</dbReference>
<comment type="caution">
    <text evidence="2">The sequence shown here is derived from an EMBL/GenBank/DDBJ whole genome shotgun (WGS) entry which is preliminary data.</text>
</comment>
<keyword evidence="1" id="KW-0812">Transmembrane</keyword>
<keyword evidence="1" id="KW-1133">Transmembrane helix</keyword>
<dbReference type="EMBL" id="JABEPP010000001">
    <property type="protein sequence ID" value="NNM71690.1"/>
    <property type="molecule type" value="Genomic_DNA"/>
</dbReference>
<dbReference type="AlphaFoldDB" id="A0A849I6H3"/>